<name>A0A850R0B8_9LACO</name>
<dbReference type="EMBL" id="JABZEC010000003">
    <property type="protein sequence ID" value="NVY96373.1"/>
    <property type="molecule type" value="Genomic_DNA"/>
</dbReference>
<evidence type="ECO:0000313" key="2">
    <source>
        <dbReference type="EMBL" id="NVY96373.1"/>
    </source>
</evidence>
<accession>A0A850R0B8</accession>
<dbReference type="AlphaFoldDB" id="A0A850R0B8"/>
<gene>
    <name evidence="2" type="ORF">HU830_04195</name>
</gene>
<dbReference type="RefSeq" id="WP_176942535.1">
    <property type="nucleotide sequence ID" value="NZ_JABZEC010000003.1"/>
</dbReference>
<keyword evidence="3" id="KW-1185">Reference proteome</keyword>
<organism evidence="2 3">
    <name type="scientific">Bombilactobacillus apium</name>
    <dbReference type="NCBI Taxonomy" id="2675299"/>
    <lineage>
        <taxon>Bacteria</taxon>
        <taxon>Bacillati</taxon>
        <taxon>Bacillota</taxon>
        <taxon>Bacilli</taxon>
        <taxon>Lactobacillales</taxon>
        <taxon>Lactobacillaceae</taxon>
        <taxon>Bombilactobacillus</taxon>
    </lineage>
</organism>
<feature type="region of interest" description="Disordered" evidence="1">
    <location>
        <begin position="1"/>
        <end position="69"/>
    </location>
</feature>
<proteinExistence type="predicted"/>
<dbReference type="Proteomes" id="UP000563523">
    <property type="component" value="Unassembled WGS sequence"/>
</dbReference>
<comment type="caution">
    <text evidence="2">The sequence shown here is derived from an EMBL/GenBank/DDBJ whole genome shotgun (WGS) entry which is preliminary data.</text>
</comment>
<sequence length="463" mass="53293">MPSFKRKKTKSAPTSEATQSTFFQDIPDYNAPQKAAPSPSNSDEFSHSSSVAPAPSTDNSAAEKAPLPAELDEWKVTERKLETLNLQQTELKQQLRSQLLSSRTFYNHILKMKQPVGDTNDLASETENIEQINETLRKWFGTDQMSNEVLFDSQRKYFILQSNLDHVADAKRQALANLNYYLDDYQIIPAVVSLNYDLHLFDRWQEYLDDSIVNPEAMLYNLYQSFQIDLNNNGPEEKIAIDGLIEISAQAHVETDEEHHVDQIFEQGQLIMRVVKDENEQPINIYHYHNQVLLRVDFLDKMGFNMMTQVMNPKNPQAVQRAIFYRRDHSLALLQSNVPGEPYIQVFSRTNILTRIFDNRSEFVSWWLDNKLLDDFSTLIIPASSDLAIQLLEQTDFEHDILVAVDNWEQESNQVASLLQKEHKHLVGILVPDEEIQQKVDQLSNCEVNVSVVSAEDDDEEEA</sequence>
<feature type="compositionally biased region" description="Basic residues" evidence="1">
    <location>
        <begin position="1"/>
        <end position="10"/>
    </location>
</feature>
<evidence type="ECO:0000256" key="1">
    <source>
        <dbReference type="SAM" id="MobiDB-lite"/>
    </source>
</evidence>
<feature type="compositionally biased region" description="Polar residues" evidence="1">
    <location>
        <begin position="11"/>
        <end position="23"/>
    </location>
</feature>
<feature type="compositionally biased region" description="Polar residues" evidence="1">
    <location>
        <begin position="38"/>
        <end position="60"/>
    </location>
</feature>
<evidence type="ECO:0000313" key="3">
    <source>
        <dbReference type="Proteomes" id="UP000563523"/>
    </source>
</evidence>
<protein>
    <submittedName>
        <fullName evidence="2">Uncharacterized protein</fullName>
    </submittedName>
</protein>
<reference evidence="2 3" key="1">
    <citation type="submission" date="2020-06" db="EMBL/GenBank/DDBJ databases">
        <authorList>
            <person name="Kang J."/>
        </authorList>
    </citation>
    <scope>NUCLEOTIDE SEQUENCE [LARGE SCALE GENOMIC DNA]</scope>
    <source>
        <strain evidence="2 3">DCY120</strain>
    </source>
</reference>